<dbReference type="RefSeq" id="WP_258081994.1">
    <property type="nucleotide sequence ID" value="NZ_ODAL01000034.1"/>
</dbReference>
<reference evidence="1 2" key="1">
    <citation type="submission" date="2017-11" db="EMBL/GenBank/DDBJ databases">
        <authorList>
            <person name="Blom J."/>
        </authorList>
    </citation>
    <scope>NUCLEOTIDE SEQUENCE [LARGE SCALE GENOMIC DNA]</scope>
    <source>
        <strain evidence="1">NCPPB 2254</strain>
    </source>
</reference>
<gene>
    <name evidence="1" type="ORF">NCPPB2254_00871</name>
</gene>
<comment type="caution">
    <text evidence="1">The sequence shown here is derived from an EMBL/GenBank/DDBJ whole genome shotgun (WGS) entry which is preliminary data.</text>
</comment>
<protein>
    <submittedName>
        <fullName evidence="1">Host specificity protein J</fullName>
    </submittedName>
</protein>
<sequence length="235" mass="24939">MSDSIQSSDYVPGVSGWKIDGNGRLELNDGNRRVIAKMLMVTTAGPGMTNDQAQASITESLREEVSARSHADKSVATQIGALQCNVGRDVPFTVEGDQVILSRASIDAAKISPLWVVRTTTNAAGQTVMAGIGAGLGCMCEGGHTRPPGDKEERAEVKVDFTGDVSKRLDKLLAAISETELGKSLTAKINQIPYRSETQLPDRVKTLEACVVQLNSELGRLVVAISSLVSGNTKQ</sequence>
<evidence type="ECO:0000313" key="1">
    <source>
        <dbReference type="EMBL" id="SOQ06530.1"/>
    </source>
</evidence>
<organism evidence="1 2">
    <name type="scientific">Pseudomonas syringae pv. persicae</name>
    <dbReference type="NCBI Taxonomy" id="237306"/>
    <lineage>
        <taxon>Bacteria</taxon>
        <taxon>Pseudomonadati</taxon>
        <taxon>Pseudomonadota</taxon>
        <taxon>Gammaproteobacteria</taxon>
        <taxon>Pseudomonadales</taxon>
        <taxon>Pseudomonadaceae</taxon>
        <taxon>Pseudomonas</taxon>
    </lineage>
</organism>
<accession>A0AB38E9U3</accession>
<proteinExistence type="predicted"/>
<name>A0AB38E9U3_9PSED</name>
<dbReference type="AlphaFoldDB" id="A0AB38E9U3"/>
<evidence type="ECO:0000313" key="2">
    <source>
        <dbReference type="Proteomes" id="UP000237580"/>
    </source>
</evidence>
<dbReference type="Proteomes" id="UP000237580">
    <property type="component" value="Unassembled WGS sequence"/>
</dbReference>
<dbReference type="EMBL" id="ODAM01000030">
    <property type="protein sequence ID" value="SOQ06530.1"/>
    <property type="molecule type" value="Genomic_DNA"/>
</dbReference>